<dbReference type="Pfam" id="PF00078">
    <property type="entry name" value="RVT_1"/>
    <property type="match status" value="1"/>
</dbReference>
<dbReference type="PANTHER" id="PTHR34047:SF10">
    <property type="entry name" value="GROUP II INTRON-ASSOCIATED OPEN READING FRAME"/>
    <property type="match status" value="1"/>
</dbReference>
<dbReference type="PROSITE" id="PS50878">
    <property type="entry name" value="RT_POL"/>
    <property type="match status" value="1"/>
</dbReference>
<dbReference type="InterPro" id="IPR043502">
    <property type="entry name" value="DNA/RNA_pol_sf"/>
</dbReference>
<keyword evidence="4" id="KW-1185">Reference proteome</keyword>
<proteinExistence type="inferred from homology"/>
<feature type="domain" description="Reverse transcriptase" evidence="2">
    <location>
        <begin position="1"/>
        <end position="134"/>
    </location>
</feature>
<evidence type="ECO:0000259" key="2">
    <source>
        <dbReference type="PROSITE" id="PS50878"/>
    </source>
</evidence>
<dbReference type="InterPro" id="IPR051083">
    <property type="entry name" value="GrpII_Intron_Splice-Mob/Def"/>
</dbReference>
<dbReference type="CDD" id="cd01651">
    <property type="entry name" value="RT_G2_intron"/>
    <property type="match status" value="1"/>
</dbReference>
<dbReference type="Gene3D" id="3.30.70.270">
    <property type="match status" value="1"/>
</dbReference>
<dbReference type="InterPro" id="IPR000477">
    <property type="entry name" value="RT_dom"/>
</dbReference>
<dbReference type="InterPro" id="IPR013597">
    <property type="entry name" value="Mat_intron_G2"/>
</dbReference>
<comment type="caution">
    <text evidence="3">The sequence shown here is derived from an EMBL/GenBank/DDBJ whole genome shotgun (WGS) entry which is preliminary data.</text>
</comment>
<comment type="similarity">
    <text evidence="1">Belongs to the bacterial reverse transcriptase family.</text>
</comment>
<dbReference type="EMBL" id="JARFYN010000160">
    <property type="protein sequence ID" value="MDL2410927.1"/>
    <property type="molecule type" value="Genomic_DNA"/>
</dbReference>
<dbReference type="Proteomes" id="UP001172630">
    <property type="component" value="Unassembled WGS sequence"/>
</dbReference>
<dbReference type="InterPro" id="IPR043128">
    <property type="entry name" value="Rev_trsase/Diguanyl_cyclase"/>
</dbReference>
<evidence type="ECO:0000313" key="4">
    <source>
        <dbReference type="Proteomes" id="UP001172630"/>
    </source>
</evidence>
<dbReference type="Pfam" id="PF08388">
    <property type="entry name" value="GIIM"/>
    <property type="match status" value="1"/>
</dbReference>
<sequence>MSHDWLIANIPMDKVVLRKWLKAGVVLNGEAFPTEAGTPQGGVISPTLANMTLDGMEGVLRRRFAPSHPQSKKNKVNLIRYADDFVITGATKELLLEAKALIEDFLRQRGLTLSEEKTKIVHIEDGFDFLGWNVRKYDGKLLIKPAKKNVQAFMRHVRSTIRETRTATQAKVIARLNPIIRGWANYHRNQVASETFGKVDHAIWQQLWQWACRRHPHKPLTWVKDRYFAREGTRNWVFRSQVIGDNGETTFVRLVRASDVTIRRYRKIKAEANPFDPAWDSYFAERRSLLMQRQGRRLPPKLWEAQKGICPVCREPITTESGWNCRAK</sequence>
<name>A0ABT7KRR3_9HYPH</name>
<evidence type="ECO:0000256" key="1">
    <source>
        <dbReference type="ARBA" id="ARBA00034120"/>
    </source>
</evidence>
<reference evidence="3" key="1">
    <citation type="submission" date="2023-06" db="EMBL/GenBank/DDBJ databases">
        <title>Phylogenetic Diversity of Rhizobium strains.</title>
        <authorList>
            <person name="Moura F.T."/>
            <person name="Helene L.C.F."/>
            <person name="Hungria M."/>
        </authorList>
    </citation>
    <scope>NUCLEOTIDE SEQUENCE</scope>
    <source>
        <strain evidence="3">CCGE524</strain>
    </source>
</reference>
<accession>A0ABT7KRR3</accession>
<dbReference type="PANTHER" id="PTHR34047">
    <property type="entry name" value="NUCLEAR INTRON MATURASE 1, MITOCHONDRIAL-RELATED"/>
    <property type="match status" value="1"/>
</dbReference>
<organism evidence="3 4">
    <name type="scientific">Rhizobium calliandrae</name>
    <dbReference type="NCBI Taxonomy" id="1312182"/>
    <lineage>
        <taxon>Bacteria</taxon>
        <taxon>Pseudomonadati</taxon>
        <taxon>Pseudomonadota</taxon>
        <taxon>Alphaproteobacteria</taxon>
        <taxon>Hyphomicrobiales</taxon>
        <taxon>Rhizobiaceae</taxon>
        <taxon>Rhizobium/Agrobacterium group</taxon>
        <taxon>Rhizobium</taxon>
    </lineage>
</organism>
<dbReference type="SUPFAM" id="SSF56672">
    <property type="entry name" value="DNA/RNA polymerases"/>
    <property type="match status" value="1"/>
</dbReference>
<dbReference type="RefSeq" id="WP_285884952.1">
    <property type="nucleotide sequence ID" value="NZ_JARFYN010000160.1"/>
</dbReference>
<protein>
    <submittedName>
        <fullName evidence="3">Group II intron maturase-specific domain-containing protein</fullName>
    </submittedName>
</protein>
<evidence type="ECO:0000313" key="3">
    <source>
        <dbReference type="EMBL" id="MDL2410927.1"/>
    </source>
</evidence>
<gene>
    <name evidence="3" type="ORF">PY650_36505</name>
</gene>